<dbReference type="STRING" id="1314777.A0A165AGS1"/>
<feature type="compositionally biased region" description="Low complexity" evidence="1">
    <location>
        <begin position="494"/>
        <end position="504"/>
    </location>
</feature>
<dbReference type="EMBL" id="KV419394">
    <property type="protein sequence ID" value="KZS98970.1"/>
    <property type="molecule type" value="Genomic_DNA"/>
</dbReference>
<evidence type="ECO:0000313" key="2">
    <source>
        <dbReference type="EMBL" id="KZS98970.1"/>
    </source>
</evidence>
<accession>A0A165AGS1</accession>
<evidence type="ECO:0000256" key="1">
    <source>
        <dbReference type="SAM" id="MobiDB-lite"/>
    </source>
</evidence>
<evidence type="ECO:0000313" key="3">
    <source>
        <dbReference type="Proteomes" id="UP000076722"/>
    </source>
</evidence>
<dbReference type="OrthoDB" id="3230530at2759"/>
<proteinExistence type="predicted"/>
<protein>
    <submittedName>
        <fullName evidence="2">Uncharacterized protein</fullName>
    </submittedName>
</protein>
<organism evidence="2 3">
    <name type="scientific">Sistotremastrum niveocremeum HHB9708</name>
    <dbReference type="NCBI Taxonomy" id="1314777"/>
    <lineage>
        <taxon>Eukaryota</taxon>
        <taxon>Fungi</taxon>
        <taxon>Dikarya</taxon>
        <taxon>Basidiomycota</taxon>
        <taxon>Agaricomycotina</taxon>
        <taxon>Agaricomycetes</taxon>
        <taxon>Sistotremastrales</taxon>
        <taxon>Sistotremastraceae</taxon>
        <taxon>Sertulicium</taxon>
        <taxon>Sertulicium niveocremeum</taxon>
    </lineage>
</organism>
<feature type="compositionally biased region" description="Low complexity" evidence="1">
    <location>
        <begin position="270"/>
        <end position="299"/>
    </location>
</feature>
<reference evidence="2 3" key="1">
    <citation type="journal article" date="2016" name="Mol. Biol. Evol.">
        <title>Comparative Genomics of Early-Diverging Mushroom-Forming Fungi Provides Insights into the Origins of Lignocellulose Decay Capabilities.</title>
        <authorList>
            <person name="Nagy L.G."/>
            <person name="Riley R."/>
            <person name="Tritt A."/>
            <person name="Adam C."/>
            <person name="Daum C."/>
            <person name="Floudas D."/>
            <person name="Sun H."/>
            <person name="Yadav J.S."/>
            <person name="Pangilinan J."/>
            <person name="Larsson K.H."/>
            <person name="Matsuura K."/>
            <person name="Barry K."/>
            <person name="Labutti K."/>
            <person name="Kuo R."/>
            <person name="Ohm R.A."/>
            <person name="Bhattacharya S.S."/>
            <person name="Shirouzu T."/>
            <person name="Yoshinaga Y."/>
            <person name="Martin F.M."/>
            <person name="Grigoriev I.V."/>
            <person name="Hibbett D.S."/>
        </authorList>
    </citation>
    <scope>NUCLEOTIDE SEQUENCE [LARGE SCALE GENOMIC DNA]</scope>
    <source>
        <strain evidence="2 3">HHB9708</strain>
    </source>
</reference>
<name>A0A165AGS1_9AGAM</name>
<dbReference type="AlphaFoldDB" id="A0A165AGS1"/>
<feature type="compositionally biased region" description="Low complexity" evidence="1">
    <location>
        <begin position="449"/>
        <end position="460"/>
    </location>
</feature>
<feature type="region of interest" description="Disordered" evidence="1">
    <location>
        <begin position="241"/>
        <end position="299"/>
    </location>
</feature>
<feature type="region of interest" description="Disordered" evidence="1">
    <location>
        <begin position="543"/>
        <end position="573"/>
    </location>
</feature>
<sequence length="573" mass="62568">MVHLALLSLKANHGSRHFPHAGYLGLTPVKVEGVVRTRLDEDAKPARATAVTVAVRCYEARIGRLGVVQSNILFESSQTLWSKSPENDWEPLGDVELPFKFIISPDCTAPGSVVFPEYRIVWRIEATLVHEPSTAVGGRLCKVFPIPLIRYDNGPVISSPISSTPHISVSTSRSGKPLLQYSIQPPTYALGPLDLLPVQFSFSPLDPGVRIHSIHMQVERRIDLHEISASSGSSHVLDFLHRDFQSPPSPGESQELLLPPENSTLPRVPSQPTLPSTQSPTIPLSAGQSSKSQSSLSAKRSISTLSQMASDCSSAEVPNFSRTITMALPAAKSPSHWSNGVTLQTNLISVRFFLRTRLVVTHGHGSQETLDLDDRELYLIPTNQSERTVALTKYQAANPVSHRSRSSSKSPAGHSHRRRRREEADSDSGAGMSSSSNLLPNRTAEHASSSRSGSSRYGPSLKVPRRPHTSDGHRDASHPQSSFHRPGAFRMSFTTSRPSTSYSTPSPPAQQQPAPSDADLVRDWEEELEKITLQSRRRSALMKAFGRGPKRVDLGTGRSSPTPPRPVQVVQAS</sequence>
<dbReference type="Proteomes" id="UP000076722">
    <property type="component" value="Unassembled WGS sequence"/>
</dbReference>
<keyword evidence="3" id="KW-1185">Reference proteome</keyword>
<feature type="compositionally biased region" description="Basic and acidic residues" evidence="1">
    <location>
        <begin position="468"/>
        <end position="477"/>
    </location>
</feature>
<feature type="compositionally biased region" description="Low complexity" evidence="1">
    <location>
        <begin position="427"/>
        <end position="436"/>
    </location>
</feature>
<gene>
    <name evidence="2" type="ORF">SISNIDRAFT_545813</name>
</gene>
<feature type="region of interest" description="Disordered" evidence="1">
    <location>
        <begin position="395"/>
        <end position="519"/>
    </location>
</feature>